<comment type="caution">
    <text evidence="1">The sequence shown here is derived from an EMBL/GenBank/DDBJ whole genome shotgun (WGS) entry which is preliminary data.</text>
</comment>
<dbReference type="AlphaFoldDB" id="A0A150KLU2"/>
<reference evidence="1 2" key="1">
    <citation type="submission" date="2016-01" db="EMBL/GenBank/DDBJ databases">
        <title>Genome Sequences of Twelve Sporeforming Bacillus Species Isolated from Foods.</title>
        <authorList>
            <person name="Berendsen E.M."/>
            <person name="Wells-Bennik M.H."/>
            <person name="Krawcyk A.O."/>
            <person name="De Jong A."/>
            <person name="Holsappel S."/>
            <person name="Eijlander R.T."/>
            <person name="Kuipers O.P."/>
        </authorList>
    </citation>
    <scope>NUCLEOTIDE SEQUENCE [LARGE SCALE GENOMIC DNA]</scope>
    <source>
        <strain evidence="1 2">B4102</strain>
    </source>
</reference>
<name>A0A150KLU2_9BACI</name>
<dbReference type="Proteomes" id="UP000075666">
    <property type="component" value="Unassembled WGS sequence"/>
</dbReference>
<keyword evidence="2" id="KW-1185">Reference proteome</keyword>
<dbReference type="EMBL" id="LQYN01000116">
    <property type="protein sequence ID" value="KYC92237.1"/>
    <property type="molecule type" value="Genomic_DNA"/>
</dbReference>
<sequence>MQIEIEIKKMRVITDSDATSEQLLQALNKTLLAGVEPLEIIQKLYLLGQLQQKSFKSLSEQFEDFM</sequence>
<evidence type="ECO:0000313" key="2">
    <source>
        <dbReference type="Proteomes" id="UP000075666"/>
    </source>
</evidence>
<organism evidence="1 2">
    <name type="scientific">Heyndrickxia sporothermodurans</name>
    <dbReference type="NCBI Taxonomy" id="46224"/>
    <lineage>
        <taxon>Bacteria</taxon>
        <taxon>Bacillati</taxon>
        <taxon>Bacillota</taxon>
        <taxon>Bacilli</taxon>
        <taxon>Bacillales</taxon>
        <taxon>Bacillaceae</taxon>
        <taxon>Heyndrickxia</taxon>
    </lineage>
</organism>
<dbReference type="STRING" id="46224.B4102_3778"/>
<dbReference type="RefSeq" id="WP_066235351.1">
    <property type="nucleotide sequence ID" value="NZ_LQYN01000116.1"/>
</dbReference>
<proteinExistence type="predicted"/>
<dbReference type="PATRIC" id="fig|46224.3.peg.858"/>
<protein>
    <submittedName>
        <fullName evidence="1">Uncharacterized protein</fullName>
    </submittedName>
</protein>
<accession>A0A150KLU2</accession>
<evidence type="ECO:0000313" key="1">
    <source>
        <dbReference type="EMBL" id="KYC92237.1"/>
    </source>
</evidence>
<gene>
    <name evidence="1" type="ORF">B4102_3778</name>
</gene>